<dbReference type="AlphaFoldDB" id="A0A916XNQ6"/>
<comment type="caution">
    <text evidence="1">The sequence shown here is derived from an EMBL/GenBank/DDBJ whole genome shotgun (WGS) entry which is preliminary data.</text>
</comment>
<accession>A0A916XNQ6</accession>
<proteinExistence type="predicted"/>
<dbReference type="Proteomes" id="UP000637002">
    <property type="component" value="Unassembled WGS sequence"/>
</dbReference>
<gene>
    <name evidence="1" type="ORF">GCM10010994_55460</name>
</gene>
<evidence type="ECO:0000313" key="1">
    <source>
        <dbReference type="EMBL" id="GGC90555.1"/>
    </source>
</evidence>
<reference evidence="1" key="2">
    <citation type="submission" date="2020-09" db="EMBL/GenBank/DDBJ databases">
        <authorList>
            <person name="Sun Q."/>
            <person name="Zhou Y."/>
        </authorList>
    </citation>
    <scope>NUCLEOTIDE SEQUENCE</scope>
    <source>
        <strain evidence="1">CGMCC 1.12919</strain>
    </source>
</reference>
<protein>
    <submittedName>
        <fullName evidence="1">Uncharacterized protein</fullName>
    </submittedName>
</protein>
<evidence type="ECO:0000313" key="2">
    <source>
        <dbReference type="Proteomes" id="UP000637002"/>
    </source>
</evidence>
<keyword evidence="2" id="KW-1185">Reference proteome</keyword>
<organism evidence="1 2">
    <name type="scientific">Chelatococcus reniformis</name>
    <dbReference type="NCBI Taxonomy" id="1494448"/>
    <lineage>
        <taxon>Bacteria</taxon>
        <taxon>Pseudomonadati</taxon>
        <taxon>Pseudomonadota</taxon>
        <taxon>Alphaproteobacteria</taxon>
        <taxon>Hyphomicrobiales</taxon>
        <taxon>Chelatococcaceae</taxon>
        <taxon>Chelatococcus</taxon>
    </lineage>
</organism>
<sequence>MPAIRVWTPERSGLVAYLAGKGMTAPQIAADLRVQATEAAVRKHLSDLRISTRGACGNSILVRALTPAVTEGLHRAARRLDLSGPEELLFLICQAIGEEPNPETLVRNIVDDLLQAR</sequence>
<dbReference type="RefSeq" id="WP_188612412.1">
    <property type="nucleotide sequence ID" value="NZ_BMGG01000011.1"/>
</dbReference>
<reference evidence="1" key="1">
    <citation type="journal article" date="2014" name="Int. J. Syst. Evol. Microbiol.">
        <title>Complete genome sequence of Corynebacterium casei LMG S-19264T (=DSM 44701T), isolated from a smear-ripened cheese.</title>
        <authorList>
            <consortium name="US DOE Joint Genome Institute (JGI-PGF)"/>
            <person name="Walter F."/>
            <person name="Albersmeier A."/>
            <person name="Kalinowski J."/>
            <person name="Ruckert C."/>
        </authorList>
    </citation>
    <scope>NUCLEOTIDE SEQUENCE</scope>
    <source>
        <strain evidence="1">CGMCC 1.12919</strain>
    </source>
</reference>
<name>A0A916XNQ6_9HYPH</name>
<dbReference type="EMBL" id="BMGG01000011">
    <property type="protein sequence ID" value="GGC90555.1"/>
    <property type="molecule type" value="Genomic_DNA"/>
</dbReference>